<dbReference type="Proteomes" id="UP000519004">
    <property type="component" value="Unassembled WGS sequence"/>
</dbReference>
<evidence type="ECO:0000256" key="4">
    <source>
        <dbReference type="HAMAP-Rule" id="MF_00434"/>
    </source>
</evidence>
<organism evidence="5 6">
    <name type="scientific">Rehaibacterium terrae</name>
    <dbReference type="NCBI Taxonomy" id="1341696"/>
    <lineage>
        <taxon>Bacteria</taxon>
        <taxon>Pseudomonadati</taxon>
        <taxon>Pseudomonadota</taxon>
        <taxon>Gammaproteobacteria</taxon>
        <taxon>Lysobacterales</taxon>
        <taxon>Lysobacteraceae</taxon>
        <taxon>Rehaibacterium</taxon>
    </lineage>
</organism>
<comment type="similarity">
    <text evidence="2 4">Belongs to the pterin-4-alpha-carbinolamine dehydratase family.</text>
</comment>
<dbReference type="Pfam" id="PF01329">
    <property type="entry name" value="Pterin_4a"/>
    <property type="match status" value="1"/>
</dbReference>
<proteinExistence type="inferred from homology"/>
<comment type="caution">
    <text evidence="5">The sequence shown here is derived from an EMBL/GenBank/DDBJ whole genome shotgun (WGS) entry which is preliminary data.</text>
</comment>
<dbReference type="SUPFAM" id="SSF55248">
    <property type="entry name" value="PCD-like"/>
    <property type="match status" value="1"/>
</dbReference>
<dbReference type="EC" id="4.2.1.96" evidence="4"/>
<name>A0A7W7XYS8_9GAMM</name>
<dbReference type="EMBL" id="JACHHX010000004">
    <property type="protein sequence ID" value="MBB5014916.1"/>
    <property type="molecule type" value="Genomic_DNA"/>
</dbReference>
<gene>
    <name evidence="5" type="ORF">HNQ58_000793</name>
</gene>
<protein>
    <recommendedName>
        <fullName evidence="4">Putative pterin-4-alpha-carbinolamine dehydratase</fullName>
        <shortName evidence="4">PHS</shortName>
        <ecNumber evidence="4">4.2.1.96</ecNumber>
    </recommendedName>
    <alternativeName>
        <fullName evidence="4">4-alpha-hydroxy-tetrahydropterin dehydratase</fullName>
    </alternativeName>
    <alternativeName>
        <fullName evidence="4">Pterin carbinolamine dehydratase</fullName>
        <shortName evidence="4">PCD</shortName>
    </alternativeName>
</protein>
<comment type="catalytic activity">
    <reaction evidence="1 4">
        <text>(4aS,6R)-4a-hydroxy-L-erythro-5,6,7,8-tetrahydrobiopterin = (6R)-L-erythro-6,7-dihydrobiopterin + H2O</text>
        <dbReference type="Rhea" id="RHEA:11920"/>
        <dbReference type="ChEBI" id="CHEBI:15377"/>
        <dbReference type="ChEBI" id="CHEBI:15642"/>
        <dbReference type="ChEBI" id="CHEBI:43120"/>
        <dbReference type="EC" id="4.2.1.96"/>
    </reaction>
</comment>
<evidence type="ECO:0000256" key="1">
    <source>
        <dbReference type="ARBA" id="ARBA00001554"/>
    </source>
</evidence>
<evidence type="ECO:0000256" key="2">
    <source>
        <dbReference type="ARBA" id="ARBA00006472"/>
    </source>
</evidence>
<dbReference type="RefSeq" id="WP_183947489.1">
    <property type="nucleotide sequence ID" value="NZ_JACHHX010000004.1"/>
</dbReference>
<dbReference type="InterPro" id="IPR036428">
    <property type="entry name" value="PCD_sf"/>
</dbReference>
<dbReference type="AlphaFoldDB" id="A0A7W7XYS8"/>
<dbReference type="NCBIfam" id="NF002019">
    <property type="entry name" value="PRK00823.1-4"/>
    <property type="match status" value="1"/>
</dbReference>
<dbReference type="GO" id="GO:0006729">
    <property type="term" value="P:tetrahydrobiopterin biosynthetic process"/>
    <property type="evidence" value="ECO:0007669"/>
    <property type="project" value="InterPro"/>
</dbReference>
<dbReference type="NCBIfam" id="NF002017">
    <property type="entry name" value="PRK00823.1-2"/>
    <property type="match status" value="1"/>
</dbReference>
<dbReference type="PANTHER" id="PTHR12599:SF0">
    <property type="entry name" value="PTERIN-4-ALPHA-CARBINOLAMINE DEHYDRATASE"/>
    <property type="match status" value="1"/>
</dbReference>
<evidence type="ECO:0000313" key="6">
    <source>
        <dbReference type="Proteomes" id="UP000519004"/>
    </source>
</evidence>
<keyword evidence="6" id="KW-1185">Reference proteome</keyword>
<sequence>MTAIKDLLAAHCVPRRGAEHRLDPARVAEHLGALPGWELVEDGQAIRKTFRFADYHRTMAFVNALAYVAHREDHHPDLGVHYDRVVVRFSTHDVGGLSENDFICAAKAEALAADSR</sequence>
<dbReference type="PANTHER" id="PTHR12599">
    <property type="entry name" value="PTERIN-4-ALPHA-CARBINOLAMINE DEHYDRATASE"/>
    <property type="match status" value="1"/>
</dbReference>
<accession>A0A7W7XYS8</accession>
<dbReference type="InterPro" id="IPR001533">
    <property type="entry name" value="Pterin_deHydtase"/>
</dbReference>
<evidence type="ECO:0000313" key="5">
    <source>
        <dbReference type="EMBL" id="MBB5014916.1"/>
    </source>
</evidence>
<keyword evidence="3 4" id="KW-0456">Lyase</keyword>
<evidence type="ECO:0000256" key="3">
    <source>
        <dbReference type="ARBA" id="ARBA00023239"/>
    </source>
</evidence>
<dbReference type="Gene3D" id="3.30.1360.20">
    <property type="entry name" value="Transcriptional coactivator/pterin dehydratase"/>
    <property type="match status" value="1"/>
</dbReference>
<dbReference type="HAMAP" id="MF_00434">
    <property type="entry name" value="Pterin_4_alpha"/>
    <property type="match status" value="1"/>
</dbReference>
<dbReference type="GO" id="GO:0008124">
    <property type="term" value="F:4-alpha-hydroxytetrahydrobiopterin dehydratase activity"/>
    <property type="evidence" value="ECO:0007669"/>
    <property type="project" value="UniProtKB-UniRule"/>
</dbReference>
<reference evidence="5 6" key="1">
    <citation type="submission" date="2020-08" db="EMBL/GenBank/DDBJ databases">
        <title>Genomic Encyclopedia of Type Strains, Phase IV (KMG-IV): sequencing the most valuable type-strain genomes for metagenomic binning, comparative biology and taxonomic classification.</title>
        <authorList>
            <person name="Goeker M."/>
        </authorList>
    </citation>
    <scope>NUCLEOTIDE SEQUENCE [LARGE SCALE GENOMIC DNA]</scope>
    <source>
        <strain evidence="5 6">DSM 25897</strain>
    </source>
</reference>
<dbReference type="CDD" id="cd00913">
    <property type="entry name" value="PCD_DCoH_subfamily_a"/>
    <property type="match status" value="1"/>
</dbReference>